<dbReference type="SMART" id="SM00065">
    <property type="entry name" value="GAF"/>
    <property type="match status" value="1"/>
</dbReference>
<dbReference type="PANTHER" id="PTHR43081">
    <property type="entry name" value="ADENYLATE CYCLASE, TERMINAL-DIFFERENTIATION SPECIFIC-RELATED"/>
    <property type="match status" value="1"/>
</dbReference>
<dbReference type="SMART" id="SM00044">
    <property type="entry name" value="CYCc"/>
    <property type="match status" value="1"/>
</dbReference>
<accession>A0A0E2B4B8</accession>
<feature type="domain" description="Guanylate cyclase" evidence="1">
    <location>
        <begin position="245"/>
        <end position="371"/>
    </location>
</feature>
<dbReference type="CDD" id="cd07302">
    <property type="entry name" value="CHD"/>
    <property type="match status" value="1"/>
</dbReference>
<dbReference type="EMBL" id="AHMY02000040">
    <property type="protein sequence ID" value="EKO15661.1"/>
    <property type="molecule type" value="Genomic_DNA"/>
</dbReference>
<organism evidence="2 3">
    <name type="scientific">Leptospira kirschneri str. H1</name>
    <dbReference type="NCBI Taxonomy" id="1049966"/>
    <lineage>
        <taxon>Bacteria</taxon>
        <taxon>Pseudomonadati</taxon>
        <taxon>Spirochaetota</taxon>
        <taxon>Spirochaetia</taxon>
        <taxon>Leptospirales</taxon>
        <taxon>Leptospiraceae</taxon>
        <taxon>Leptospira</taxon>
    </lineage>
</organism>
<dbReference type="InterPro" id="IPR003018">
    <property type="entry name" value="GAF"/>
</dbReference>
<sequence length="423" mass="47144">MSDNQDVEDFKKQFVENQKGIEELNQKLHRKTREVEIIQSISAEILNTLDLEEIFERIMKVMDEVFGFKHAMILMVEEGTETLSVKASRGYEQGGVGAKVEFGQGVIGVVAKRKKIMRMVGITTQMRYAGQIGQSMGREEKQIELPGLKDAKSQIAIPLLVKDKLLGVFAVESAEMNAFKLLDEVILSVVGNQIAVAIENAAAYYTQQQLSEAYSRFVPKELLSLLSKKSILETQLADQTEGLMTVMFSDIRGFTTISEKMTPSENFQFINNYLGMIAPVIKEHNGFIDKFIGDAIMAIFPARAENAVEAALAMMKALKQFNELRQKENQDPIDIGIGIHTGHLMLGIIGHENRMEGTVIGDSVNLASRIEGLTKQFKCSIIVSEVTIASLRDPSRFTHSFLDEVTVKGKSQPIKVYKIENSV</sequence>
<evidence type="ECO:0000313" key="2">
    <source>
        <dbReference type="EMBL" id="EKO15661.1"/>
    </source>
</evidence>
<dbReference type="Pfam" id="PF01590">
    <property type="entry name" value="GAF"/>
    <property type="match status" value="1"/>
</dbReference>
<name>A0A0E2B4B8_9LEPT</name>
<dbReference type="GO" id="GO:0035556">
    <property type="term" value="P:intracellular signal transduction"/>
    <property type="evidence" value="ECO:0007669"/>
    <property type="project" value="InterPro"/>
</dbReference>
<evidence type="ECO:0000259" key="1">
    <source>
        <dbReference type="PROSITE" id="PS50125"/>
    </source>
</evidence>
<dbReference type="AlphaFoldDB" id="A0A0E2B4B8"/>
<dbReference type="Gene3D" id="3.30.70.1230">
    <property type="entry name" value="Nucleotide cyclase"/>
    <property type="match status" value="1"/>
</dbReference>
<dbReference type="InterPro" id="IPR029787">
    <property type="entry name" value="Nucleotide_cyclase"/>
</dbReference>
<dbReference type="Pfam" id="PF00211">
    <property type="entry name" value="Guanylate_cyc"/>
    <property type="match status" value="1"/>
</dbReference>
<gene>
    <name evidence="2" type="ORF">LEP1GSC081_3362</name>
</gene>
<dbReference type="PANTHER" id="PTHR43081:SF1">
    <property type="entry name" value="ADENYLATE CYCLASE, TERMINAL-DIFFERENTIATION SPECIFIC"/>
    <property type="match status" value="1"/>
</dbReference>
<dbReference type="InterPro" id="IPR029016">
    <property type="entry name" value="GAF-like_dom_sf"/>
</dbReference>
<dbReference type="Gene3D" id="3.30.450.40">
    <property type="match status" value="1"/>
</dbReference>
<dbReference type="SUPFAM" id="SSF55781">
    <property type="entry name" value="GAF domain-like"/>
    <property type="match status" value="1"/>
</dbReference>
<reference evidence="2 3" key="1">
    <citation type="submission" date="2012-10" db="EMBL/GenBank/DDBJ databases">
        <authorList>
            <person name="Harkins D.M."/>
            <person name="Durkin A.S."/>
            <person name="Brinkac L.M."/>
            <person name="Selengut J.D."/>
            <person name="Sanka R."/>
            <person name="DePew J."/>
            <person name="Purushe J."/>
            <person name="Peacock S.J."/>
            <person name="Thaipadungpanit J."/>
            <person name="Wuthiekanun V.W."/>
            <person name="Day N.P."/>
            <person name="Vinetz J.M."/>
            <person name="Sutton G.G."/>
            <person name="Nelson W.C."/>
            <person name="Fouts D.E."/>
        </authorList>
    </citation>
    <scope>NUCLEOTIDE SEQUENCE [LARGE SCALE GENOMIC DNA]</scope>
    <source>
        <strain evidence="2 3">H1</strain>
    </source>
</reference>
<dbReference type="PROSITE" id="PS50125">
    <property type="entry name" value="GUANYLATE_CYCLASE_2"/>
    <property type="match status" value="1"/>
</dbReference>
<dbReference type="InterPro" id="IPR001054">
    <property type="entry name" value="A/G_cyclase"/>
</dbReference>
<dbReference type="Proteomes" id="UP000006253">
    <property type="component" value="Unassembled WGS sequence"/>
</dbReference>
<protein>
    <submittedName>
        <fullName evidence="2">Adenylate/guanylate cyclase catalytic domain protein</fullName>
    </submittedName>
</protein>
<dbReference type="SUPFAM" id="SSF55073">
    <property type="entry name" value="Nucleotide cyclase"/>
    <property type="match status" value="1"/>
</dbReference>
<dbReference type="InterPro" id="IPR050697">
    <property type="entry name" value="Adenylyl/Guanylyl_Cyclase_3/4"/>
</dbReference>
<proteinExistence type="predicted"/>
<dbReference type="GO" id="GO:0006171">
    <property type="term" value="P:cAMP biosynthetic process"/>
    <property type="evidence" value="ECO:0007669"/>
    <property type="project" value="TreeGrafter"/>
</dbReference>
<comment type="caution">
    <text evidence="2">The sequence shown here is derived from an EMBL/GenBank/DDBJ whole genome shotgun (WGS) entry which is preliminary data.</text>
</comment>
<dbReference type="GO" id="GO:0004016">
    <property type="term" value="F:adenylate cyclase activity"/>
    <property type="evidence" value="ECO:0007669"/>
    <property type="project" value="UniProtKB-ARBA"/>
</dbReference>
<dbReference type="RefSeq" id="WP_004765382.1">
    <property type="nucleotide sequence ID" value="NZ_AHMY02000040.1"/>
</dbReference>
<evidence type="ECO:0000313" key="3">
    <source>
        <dbReference type="Proteomes" id="UP000006253"/>
    </source>
</evidence>